<evidence type="ECO:0000313" key="2">
    <source>
        <dbReference type="Proteomes" id="UP000828390"/>
    </source>
</evidence>
<dbReference type="Proteomes" id="UP000828390">
    <property type="component" value="Unassembled WGS sequence"/>
</dbReference>
<sequence length="55" mass="6294">MQVHMRTTANMLATEVCMLRYLASFSLYAISVTSRTDMAFVGINQLSDYTVQYHI</sequence>
<accession>A0A9D4MCM1</accession>
<reference evidence="1" key="1">
    <citation type="journal article" date="2019" name="bioRxiv">
        <title>The Genome of the Zebra Mussel, Dreissena polymorpha: A Resource for Invasive Species Research.</title>
        <authorList>
            <person name="McCartney M.A."/>
            <person name="Auch B."/>
            <person name="Kono T."/>
            <person name="Mallez S."/>
            <person name="Zhang Y."/>
            <person name="Obille A."/>
            <person name="Becker A."/>
            <person name="Abrahante J.E."/>
            <person name="Garbe J."/>
            <person name="Badalamenti J.P."/>
            <person name="Herman A."/>
            <person name="Mangelson H."/>
            <person name="Liachko I."/>
            <person name="Sullivan S."/>
            <person name="Sone E.D."/>
            <person name="Koren S."/>
            <person name="Silverstein K.A.T."/>
            <person name="Beckman K.B."/>
            <person name="Gohl D.M."/>
        </authorList>
    </citation>
    <scope>NUCLEOTIDE SEQUENCE</scope>
    <source>
        <strain evidence="1">Duluth1</strain>
        <tissue evidence="1">Whole animal</tissue>
    </source>
</reference>
<dbReference type="AlphaFoldDB" id="A0A9D4MCM1"/>
<reference evidence="1" key="2">
    <citation type="submission" date="2020-11" db="EMBL/GenBank/DDBJ databases">
        <authorList>
            <person name="McCartney M.A."/>
            <person name="Auch B."/>
            <person name="Kono T."/>
            <person name="Mallez S."/>
            <person name="Becker A."/>
            <person name="Gohl D.M."/>
            <person name="Silverstein K.A.T."/>
            <person name="Koren S."/>
            <person name="Bechman K.B."/>
            <person name="Herman A."/>
            <person name="Abrahante J.E."/>
            <person name="Garbe J."/>
        </authorList>
    </citation>
    <scope>NUCLEOTIDE SEQUENCE</scope>
    <source>
        <strain evidence="1">Duluth1</strain>
        <tissue evidence="1">Whole animal</tissue>
    </source>
</reference>
<gene>
    <name evidence="1" type="ORF">DPMN_037041</name>
</gene>
<dbReference type="EMBL" id="JAIWYP010000002">
    <property type="protein sequence ID" value="KAH3873801.1"/>
    <property type="molecule type" value="Genomic_DNA"/>
</dbReference>
<organism evidence="1 2">
    <name type="scientific">Dreissena polymorpha</name>
    <name type="common">Zebra mussel</name>
    <name type="synonym">Mytilus polymorpha</name>
    <dbReference type="NCBI Taxonomy" id="45954"/>
    <lineage>
        <taxon>Eukaryota</taxon>
        <taxon>Metazoa</taxon>
        <taxon>Spiralia</taxon>
        <taxon>Lophotrochozoa</taxon>
        <taxon>Mollusca</taxon>
        <taxon>Bivalvia</taxon>
        <taxon>Autobranchia</taxon>
        <taxon>Heteroconchia</taxon>
        <taxon>Euheterodonta</taxon>
        <taxon>Imparidentia</taxon>
        <taxon>Neoheterodontei</taxon>
        <taxon>Myida</taxon>
        <taxon>Dreissenoidea</taxon>
        <taxon>Dreissenidae</taxon>
        <taxon>Dreissena</taxon>
    </lineage>
</organism>
<proteinExistence type="predicted"/>
<comment type="caution">
    <text evidence="1">The sequence shown here is derived from an EMBL/GenBank/DDBJ whole genome shotgun (WGS) entry which is preliminary data.</text>
</comment>
<keyword evidence="2" id="KW-1185">Reference proteome</keyword>
<evidence type="ECO:0000313" key="1">
    <source>
        <dbReference type="EMBL" id="KAH3873801.1"/>
    </source>
</evidence>
<name>A0A9D4MCM1_DREPO</name>
<protein>
    <submittedName>
        <fullName evidence="1">Uncharacterized protein</fullName>
    </submittedName>
</protein>